<evidence type="ECO:0000313" key="4">
    <source>
        <dbReference type="EMBL" id="APW40317.1"/>
    </source>
</evidence>
<organism evidence="4 5">
    <name type="scientific">Rhodoferax koreensis</name>
    <dbReference type="NCBI Taxonomy" id="1842727"/>
    <lineage>
        <taxon>Bacteria</taxon>
        <taxon>Pseudomonadati</taxon>
        <taxon>Pseudomonadota</taxon>
        <taxon>Betaproteobacteria</taxon>
        <taxon>Burkholderiales</taxon>
        <taxon>Comamonadaceae</taxon>
        <taxon>Rhodoferax</taxon>
    </lineage>
</organism>
<keyword evidence="2" id="KW-1133">Transmembrane helix</keyword>
<dbReference type="Proteomes" id="UP000186609">
    <property type="component" value="Chromosome"/>
</dbReference>
<feature type="domain" description="DUF4178" evidence="3">
    <location>
        <begin position="73"/>
        <end position="205"/>
    </location>
</feature>
<reference evidence="4 5" key="1">
    <citation type="submission" date="2017-01" db="EMBL/GenBank/DDBJ databases">
        <authorList>
            <person name="Mah S.A."/>
            <person name="Swanson W.J."/>
            <person name="Moy G.W."/>
            <person name="Vacquier V.D."/>
        </authorList>
    </citation>
    <scope>NUCLEOTIDE SEQUENCE [LARGE SCALE GENOMIC DNA]</scope>
    <source>
        <strain evidence="4 5">DCY110</strain>
    </source>
</reference>
<keyword evidence="2" id="KW-0812">Transmembrane</keyword>
<evidence type="ECO:0000256" key="2">
    <source>
        <dbReference type="SAM" id="Phobius"/>
    </source>
</evidence>
<feature type="region of interest" description="Disordered" evidence="1">
    <location>
        <begin position="478"/>
        <end position="505"/>
    </location>
</feature>
<dbReference type="Pfam" id="PF13785">
    <property type="entry name" value="DUF4178"/>
    <property type="match status" value="2"/>
</dbReference>
<dbReference type="RefSeq" id="WP_076203975.1">
    <property type="nucleotide sequence ID" value="NZ_CP019236.1"/>
</dbReference>
<gene>
    <name evidence="4" type="ORF">RD110_26530</name>
</gene>
<evidence type="ECO:0000259" key="3">
    <source>
        <dbReference type="Pfam" id="PF13785"/>
    </source>
</evidence>
<feature type="compositionally biased region" description="Gly residues" evidence="1">
    <location>
        <begin position="493"/>
        <end position="505"/>
    </location>
</feature>
<evidence type="ECO:0000256" key="1">
    <source>
        <dbReference type="SAM" id="MobiDB-lite"/>
    </source>
</evidence>
<sequence>MAEGAIQRLYSVPCPGCGAPVEFRSAQSTHAVCAYCQSTVVRQGETLTRIGKMAELFDDFSPLQLMASGLFGQRRFTLVGRLQYQYPEGRWTEWNAALDDGTVAVLSEDNGAYVFSRPADASVAAAALPAAEHFRVGATTAVGGKAYTVTSNQTVSLCSAQGELGHLPALGTPFAMVELRSDDGEVLSIDYGAAVPAASTGRAVSLEELKLSGLRDTSTKQDTGRQFNCPNCGAPVTVQLGSSKSIACPACHSLIDLSQGIGGELAHALQDEPVAPLIALGSLGQLQGVSWQVVGFQHRMGYTPQDPDEHFGWSEYLLYNRQRGFAFLVDSEEGWSLVKPTTGAPKMSPGNTQQATYLGTRYQLKESYYAETAYVAGEFYWQVTRGQKTSNRDFASGRNLLSSEQSANELTWSAGSLIASDAVAAAFKIEGKKDLFQRSDASPVSRSGGVGCITVILVVVVILVLLALMSRCTSCDPRVENCSTSSSSRSSGGSFGGFSSGGGHK</sequence>
<dbReference type="AlphaFoldDB" id="A0A1P8K2V1"/>
<accession>A0A1P8K2V1</accession>
<protein>
    <recommendedName>
        <fullName evidence="3">DUF4178 domain-containing protein</fullName>
    </recommendedName>
</protein>
<dbReference type="InterPro" id="IPR025235">
    <property type="entry name" value="DUF4178"/>
</dbReference>
<keyword evidence="5" id="KW-1185">Reference proteome</keyword>
<dbReference type="STRING" id="1842727.RD110_26530"/>
<dbReference type="KEGG" id="rhy:RD110_26530"/>
<feature type="transmembrane region" description="Helical" evidence="2">
    <location>
        <begin position="448"/>
        <end position="469"/>
    </location>
</feature>
<keyword evidence="2" id="KW-0472">Membrane</keyword>
<dbReference type="EMBL" id="CP019236">
    <property type="protein sequence ID" value="APW40317.1"/>
    <property type="molecule type" value="Genomic_DNA"/>
</dbReference>
<name>A0A1P8K2V1_9BURK</name>
<feature type="compositionally biased region" description="Low complexity" evidence="1">
    <location>
        <begin position="483"/>
        <end position="492"/>
    </location>
</feature>
<proteinExistence type="predicted"/>
<dbReference type="OrthoDB" id="228033at2"/>
<feature type="domain" description="DUF4178" evidence="3">
    <location>
        <begin position="280"/>
        <end position="417"/>
    </location>
</feature>
<evidence type="ECO:0000313" key="5">
    <source>
        <dbReference type="Proteomes" id="UP000186609"/>
    </source>
</evidence>